<feature type="transmembrane region" description="Helical" evidence="1">
    <location>
        <begin position="44"/>
        <end position="61"/>
    </location>
</feature>
<dbReference type="OrthoDB" id="62282at2"/>
<keyword evidence="4" id="KW-1185">Reference proteome</keyword>
<dbReference type="PROSITE" id="PS50887">
    <property type="entry name" value="GGDEF"/>
    <property type="match status" value="1"/>
</dbReference>
<evidence type="ECO:0000313" key="3">
    <source>
        <dbReference type="EMBL" id="AWN22801.1"/>
    </source>
</evidence>
<feature type="transmembrane region" description="Helical" evidence="1">
    <location>
        <begin position="200"/>
        <end position="219"/>
    </location>
</feature>
<organism evidence="3 4">
    <name type="scientific">Deinococcus irradiatisoli</name>
    <dbReference type="NCBI Taxonomy" id="2202254"/>
    <lineage>
        <taxon>Bacteria</taxon>
        <taxon>Thermotogati</taxon>
        <taxon>Deinococcota</taxon>
        <taxon>Deinococci</taxon>
        <taxon>Deinococcales</taxon>
        <taxon>Deinococcaceae</taxon>
        <taxon>Deinococcus</taxon>
    </lineage>
</organism>
<reference evidence="3 4" key="1">
    <citation type="submission" date="2018-05" db="EMBL/GenBank/DDBJ databases">
        <title>Complete Genome Sequence of Deinococcus sp. strain 17bor-2.</title>
        <authorList>
            <person name="Srinivasan S."/>
        </authorList>
    </citation>
    <scope>NUCLEOTIDE SEQUENCE [LARGE SCALE GENOMIC DNA]</scope>
    <source>
        <strain evidence="3 4">17bor-2</strain>
    </source>
</reference>
<protein>
    <submittedName>
        <fullName evidence="3">GGDEF domain-containing protein</fullName>
    </submittedName>
</protein>
<proteinExistence type="predicted"/>
<feature type="transmembrane region" description="Helical" evidence="1">
    <location>
        <begin position="12"/>
        <end position="32"/>
    </location>
</feature>
<dbReference type="InterPro" id="IPR043128">
    <property type="entry name" value="Rev_trsase/Diguanyl_cyclase"/>
</dbReference>
<dbReference type="CDD" id="cd01949">
    <property type="entry name" value="GGDEF"/>
    <property type="match status" value="1"/>
</dbReference>
<keyword evidence="1" id="KW-1133">Transmembrane helix</keyword>
<feature type="domain" description="GGDEF" evidence="2">
    <location>
        <begin position="267"/>
        <end position="393"/>
    </location>
</feature>
<gene>
    <name evidence="3" type="ORF">DKM44_05810</name>
</gene>
<keyword evidence="1" id="KW-0472">Membrane</keyword>
<evidence type="ECO:0000313" key="4">
    <source>
        <dbReference type="Proteomes" id="UP000245368"/>
    </source>
</evidence>
<evidence type="ECO:0000256" key="1">
    <source>
        <dbReference type="SAM" id="Phobius"/>
    </source>
</evidence>
<dbReference type="GO" id="GO:0052621">
    <property type="term" value="F:diguanylate cyclase activity"/>
    <property type="evidence" value="ECO:0007669"/>
    <property type="project" value="TreeGrafter"/>
</dbReference>
<feature type="transmembrane region" description="Helical" evidence="1">
    <location>
        <begin position="127"/>
        <end position="148"/>
    </location>
</feature>
<dbReference type="Proteomes" id="UP000245368">
    <property type="component" value="Chromosome"/>
</dbReference>
<dbReference type="SMART" id="SM00267">
    <property type="entry name" value="GGDEF"/>
    <property type="match status" value="1"/>
</dbReference>
<dbReference type="RefSeq" id="WP_109826084.1">
    <property type="nucleotide sequence ID" value="NZ_CP029494.1"/>
</dbReference>
<dbReference type="PANTHER" id="PTHR45138">
    <property type="entry name" value="REGULATORY COMPONENTS OF SENSORY TRANSDUCTION SYSTEM"/>
    <property type="match status" value="1"/>
</dbReference>
<name>A0A2Z3JH19_9DEIO</name>
<feature type="transmembrane region" description="Helical" evidence="1">
    <location>
        <begin position="101"/>
        <end position="121"/>
    </location>
</feature>
<feature type="transmembrane region" description="Helical" evidence="1">
    <location>
        <begin position="160"/>
        <end position="180"/>
    </location>
</feature>
<dbReference type="InterPro" id="IPR029787">
    <property type="entry name" value="Nucleotide_cyclase"/>
</dbReference>
<dbReference type="AlphaFoldDB" id="A0A2Z3JH19"/>
<dbReference type="NCBIfam" id="TIGR00254">
    <property type="entry name" value="GGDEF"/>
    <property type="match status" value="1"/>
</dbReference>
<dbReference type="InterPro" id="IPR050469">
    <property type="entry name" value="Diguanylate_Cyclase"/>
</dbReference>
<dbReference type="Gene3D" id="3.30.70.270">
    <property type="match status" value="1"/>
</dbReference>
<dbReference type="EMBL" id="CP029494">
    <property type="protein sequence ID" value="AWN22801.1"/>
    <property type="molecule type" value="Genomic_DNA"/>
</dbReference>
<sequence>MENVLSALPNMTLLIATLWTVTSLVSLFTLGIARFRPMYPGWRTWSLGHAALVLGLLAGALRTPQTLMLSILFGNGLVMVGTGLFVSAFQRFSGEIPSRKVVTMHIISVVALLLVLVGFTVEDNLTARFLLASGYLVVQSMTLMHLFVRQILRHPHLRSAYLFNCAVLVSVQVLSLPRMLMLAPGKHPEAAFAMNVPNVLMYLSVLLFSIGGTFAFLVLHDDRRKQEVEQLHQAMTALAYNDPLTSLLNRRGIWEQFEQWSHTGTGAPAVLIVMDVDDFKTINDQQGHAVGDQCLKKLGALLQDIAHPSDMIGRLGGDEFALLLSGPPSQINQQLKQLSLSLGQRSEGSLGFSVSFGHTEVECFESLDEAMNRADEVMYRNKAARNALKSPAIYLLPEAHLWSKTNLERRRKPVARQRDRQLT</sequence>
<dbReference type="Pfam" id="PF00990">
    <property type="entry name" value="GGDEF"/>
    <property type="match status" value="1"/>
</dbReference>
<dbReference type="PANTHER" id="PTHR45138:SF9">
    <property type="entry name" value="DIGUANYLATE CYCLASE DGCM-RELATED"/>
    <property type="match status" value="1"/>
</dbReference>
<accession>A0A2Z3JH19</accession>
<evidence type="ECO:0000259" key="2">
    <source>
        <dbReference type="PROSITE" id="PS50887"/>
    </source>
</evidence>
<keyword evidence="1" id="KW-0812">Transmembrane</keyword>
<feature type="transmembrane region" description="Helical" evidence="1">
    <location>
        <begin position="67"/>
        <end position="89"/>
    </location>
</feature>
<dbReference type="KEGG" id="dez:DKM44_05810"/>
<dbReference type="SUPFAM" id="SSF55073">
    <property type="entry name" value="Nucleotide cyclase"/>
    <property type="match status" value="1"/>
</dbReference>
<dbReference type="InterPro" id="IPR000160">
    <property type="entry name" value="GGDEF_dom"/>
</dbReference>